<evidence type="ECO:0000256" key="5">
    <source>
        <dbReference type="ARBA" id="ARBA00022989"/>
    </source>
</evidence>
<dbReference type="SUPFAM" id="SSF82866">
    <property type="entry name" value="Multidrug efflux transporter AcrB transmembrane domain"/>
    <property type="match status" value="2"/>
</dbReference>
<evidence type="ECO:0000256" key="6">
    <source>
        <dbReference type="ARBA" id="ARBA00023136"/>
    </source>
</evidence>
<reference evidence="11" key="1">
    <citation type="submission" date="2016-10" db="EMBL/GenBank/DDBJ databases">
        <authorList>
            <person name="Varghese N."/>
            <person name="Submissions S."/>
        </authorList>
    </citation>
    <scope>NUCLEOTIDE SEQUENCE [LARGE SCALE GENOMIC DNA]</scope>
    <source>
        <strain evidence="11">DSM 26348</strain>
    </source>
</reference>
<evidence type="ECO:0000256" key="2">
    <source>
        <dbReference type="ARBA" id="ARBA00010157"/>
    </source>
</evidence>
<proteinExistence type="inferred from homology"/>
<dbReference type="AlphaFoldDB" id="A0A1I3C984"/>
<dbReference type="Pfam" id="PF03176">
    <property type="entry name" value="MMPL"/>
    <property type="match status" value="2"/>
</dbReference>
<organism evidence="10 11">
    <name type="scientific">Planctomicrobium piriforme</name>
    <dbReference type="NCBI Taxonomy" id="1576369"/>
    <lineage>
        <taxon>Bacteria</taxon>
        <taxon>Pseudomonadati</taxon>
        <taxon>Planctomycetota</taxon>
        <taxon>Planctomycetia</taxon>
        <taxon>Planctomycetales</taxon>
        <taxon>Planctomycetaceae</taxon>
        <taxon>Planctomicrobium</taxon>
    </lineage>
</organism>
<feature type="transmembrane region" description="Helical" evidence="8">
    <location>
        <begin position="460"/>
        <end position="483"/>
    </location>
</feature>
<evidence type="ECO:0000256" key="1">
    <source>
        <dbReference type="ARBA" id="ARBA00004651"/>
    </source>
</evidence>
<evidence type="ECO:0000313" key="11">
    <source>
        <dbReference type="Proteomes" id="UP000199518"/>
    </source>
</evidence>
<evidence type="ECO:0000256" key="4">
    <source>
        <dbReference type="ARBA" id="ARBA00022692"/>
    </source>
</evidence>
<dbReference type="Gene3D" id="1.20.1640.10">
    <property type="entry name" value="Multidrug efflux transporter AcrB transmembrane domain"/>
    <property type="match status" value="2"/>
</dbReference>
<feature type="domain" description="Membrane transport protein MMPL" evidence="9">
    <location>
        <begin position="572"/>
        <end position="913"/>
    </location>
</feature>
<keyword evidence="11" id="KW-1185">Reference proteome</keyword>
<comment type="subcellular location">
    <subcellularLocation>
        <location evidence="1">Cell membrane</location>
        <topology evidence="1">Multi-pass membrane protein</topology>
    </subcellularLocation>
</comment>
<dbReference type="InterPro" id="IPR050545">
    <property type="entry name" value="Mycobact_MmpL"/>
</dbReference>
<sequence>MCPFKWLSKCNSDPHPQPLSPENRGEGSLGAISESVAAPNFGELAAEGLAHSQESATLDGTVAEPILALQPVGTLPLGLFGLRSQAPVEVASRPTVLFQGQEDRPVMFFEWLGHFVSRAWWAILLAWIALLVTLQYVAPEVNEVTKAGEFNFLPSDSPTRLGESLLLRSFPNDVLGSSVVVVISRTDGKPFDDADNSFIEDDLKPRLQSLMPVDKQDKEVAENSAEQAEEKAKADDHPHETYPEIIRVRTPGSREIGKLLMSDDKQSALVIVDTSLDLMDYAIPKPVGAVEDVVAGLKKEGKIPADLKISFSGAAVAGRDICVAQERSAHSIERWTLVLIVVLLLIVYRAPLPVLVPLITLVIAIKVAMRLLAYAAKQEWIGMFEGIEVYTVVVAYGAGVDFSMFLTSRFHEEIQRHNSVSEALTRTIRGVGPAVLAAAGTVIFGIGMMTFATFGKFHQAGISISFSLFVILCAAMTLTPSILRLMGRYTFWPEMPEHGVEFRTQEVGLFSRIVRRATFHEESHVFWERLASFITRYPVRSWLITVLIMFPWAIVGWWCYDHVSYGLIASLRSSAPSVQGTADISQHFSAGLTGPVTLVIEQPEIDFSSSAGQALVQELSDKLKEQAKVLNISDVRSVVAPLGFYHKLDEAPAGGTALSRILRRNAQRTSTRDYYVGEKNDSGSHATRLDIILNGDPFARESITKLNELEAAIRKDLPEPLRIGKFYLIGSTASIRDLEVIAGVDRVRINFLVTSAVFLVLMVLIRSLPDSVYLMATVIFSFLCTLGVSYVLFYALDPVNFVGLDWTVPTFLFTILVAVGQDYNIFLVTRIHEEREHHGPLGSVRHAVVQTAAIITSCGLIMAGTFSAMIVGGELARMTQLGFALAFGVLLDTMVVRPVLVPAYFAWRARREQNRHRDEAHPPMPEA</sequence>
<evidence type="ECO:0000256" key="3">
    <source>
        <dbReference type="ARBA" id="ARBA00022475"/>
    </source>
</evidence>
<feature type="transmembrane region" description="Helical" evidence="8">
    <location>
        <begin position="847"/>
        <end position="871"/>
    </location>
</feature>
<keyword evidence="4 8" id="KW-0812">Transmembrane</keyword>
<feature type="transmembrane region" description="Helical" evidence="8">
    <location>
        <begin position="431"/>
        <end position="454"/>
    </location>
</feature>
<gene>
    <name evidence="10" type="ORF">SAMN05421753_102171</name>
</gene>
<name>A0A1I3C984_9PLAN</name>
<accession>A0A1I3C984</accession>
<feature type="transmembrane region" description="Helical" evidence="8">
    <location>
        <begin position="808"/>
        <end position="826"/>
    </location>
</feature>
<dbReference type="Proteomes" id="UP000199518">
    <property type="component" value="Unassembled WGS sequence"/>
</dbReference>
<feature type="compositionally biased region" description="Basic and acidic residues" evidence="7">
    <location>
        <begin position="228"/>
        <end position="238"/>
    </location>
</feature>
<feature type="transmembrane region" description="Helical" evidence="8">
    <location>
        <begin position="883"/>
        <end position="907"/>
    </location>
</feature>
<evidence type="ECO:0000313" key="10">
    <source>
        <dbReference type="EMBL" id="SFH70886.1"/>
    </source>
</evidence>
<dbReference type="EMBL" id="FOQD01000002">
    <property type="protein sequence ID" value="SFH70886.1"/>
    <property type="molecule type" value="Genomic_DNA"/>
</dbReference>
<evidence type="ECO:0000256" key="8">
    <source>
        <dbReference type="SAM" id="Phobius"/>
    </source>
</evidence>
<keyword evidence="3" id="KW-1003">Cell membrane</keyword>
<feature type="transmembrane region" description="Helical" evidence="8">
    <location>
        <begin position="337"/>
        <end position="369"/>
    </location>
</feature>
<keyword evidence="5 8" id="KW-1133">Transmembrane helix</keyword>
<feature type="transmembrane region" description="Helical" evidence="8">
    <location>
        <begin position="539"/>
        <end position="558"/>
    </location>
</feature>
<feature type="transmembrane region" description="Helical" evidence="8">
    <location>
        <begin position="119"/>
        <end position="138"/>
    </location>
</feature>
<dbReference type="InterPro" id="IPR004869">
    <property type="entry name" value="MMPL_dom"/>
</dbReference>
<feature type="domain" description="Membrane transport protein MMPL" evidence="9">
    <location>
        <begin position="218"/>
        <end position="539"/>
    </location>
</feature>
<feature type="transmembrane region" description="Helical" evidence="8">
    <location>
        <begin position="772"/>
        <end position="796"/>
    </location>
</feature>
<dbReference type="PANTHER" id="PTHR33406:SF6">
    <property type="entry name" value="MEMBRANE PROTEIN YDGH-RELATED"/>
    <property type="match status" value="1"/>
</dbReference>
<dbReference type="PANTHER" id="PTHR33406">
    <property type="entry name" value="MEMBRANE PROTEIN MJ1562-RELATED"/>
    <property type="match status" value="1"/>
</dbReference>
<comment type="similarity">
    <text evidence="2">Belongs to the resistance-nodulation-cell division (RND) (TC 2.A.6) family. MmpL subfamily.</text>
</comment>
<feature type="transmembrane region" description="Helical" evidence="8">
    <location>
        <begin position="747"/>
        <end position="765"/>
    </location>
</feature>
<feature type="transmembrane region" description="Helical" evidence="8">
    <location>
        <begin position="389"/>
        <end position="410"/>
    </location>
</feature>
<keyword evidence="6 8" id="KW-0472">Membrane</keyword>
<evidence type="ECO:0000259" key="9">
    <source>
        <dbReference type="Pfam" id="PF03176"/>
    </source>
</evidence>
<dbReference type="STRING" id="1576369.SAMN05421753_102171"/>
<evidence type="ECO:0000256" key="7">
    <source>
        <dbReference type="SAM" id="MobiDB-lite"/>
    </source>
</evidence>
<dbReference type="GO" id="GO:0005886">
    <property type="term" value="C:plasma membrane"/>
    <property type="evidence" value="ECO:0007669"/>
    <property type="project" value="UniProtKB-SubCell"/>
</dbReference>
<feature type="region of interest" description="Disordered" evidence="7">
    <location>
        <begin position="211"/>
        <end position="238"/>
    </location>
</feature>
<protein>
    <submittedName>
        <fullName evidence="10">Putative drug exporter of the RND superfamily</fullName>
    </submittedName>
</protein>